<dbReference type="PROSITE" id="PS51257">
    <property type="entry name" value="PROKAR_LIPOPROTEIN"/>
    <property type="match status" value="1"/>
</dbReference>
<dbReference type="EMBL" id="CYHA01000001">
    <property type="protein sequence ID" value="CUA81826.1"/>
    <property type="molecule type" value="Genomic_DNA"/>
</dbReference>
<accession>A0A0K6GTI4</accession>
<sequence>MKPYLALLLLALAGCSSNDTEDLDQWMKEASQNLRGQVEPVPQVQPYTPFVYNASGLLDPFNPQKLQVARRQNSASAPDLSRPRELLENFELEKLSMVGILRRNGTTYALVRTPDGAIYRVQPGNFMGTNYGLIKRITETEIELAETVEDLNGEWVQRTTSLYLLEQGQKQ</sequence>
<dbReference type="PIRSF" id="PIRSF016481">
    <property type="entry name" value="Pilus_assembly_PilP"/>
    <property type="match status" value="1"/>
</dbReference>
<dbReference type="Pfam" id="PF04351">
    <property type="entry name" value="PilP"/>
    <property type="match status" value="1"/>
</dbReference>
<reference evidence="2" key="1">
    <citation type="submission" date="2015-08" db="EMBL/GenBank/DDBJ databases">
        <authorList>
            <person name="Varghese N."/>
        </authorList>
    </citation>
    <scope>NUCLEOTIDE SEQUENCE [LARGE SCALE GENOMIC DNA]</scope>
    <source>
        <strain evidence="2">DSM 17901</strain>
    </source>
</reference>
<dbReference type="STRING" id="375574.GCA_001418035_00471"/>
<dbReference type="Proteomes" id="UP000243535">
    <property type="component" value="Unassembled WGS sequence"/>
</dbReference>
<keyword evidence="2" id="KW-1185">Reference proteome</keyword>
<dbReference type="InterPro" id="IPR007446">
    <property type="entry name" value="PilP"/>
</dbReference>
<dbReference type="AlphaFoldDB" id="A0A0K6GTI4"/>
<gene>
    <name evidence="1" type="ORF">Ga0061063_0673</name>
</gene>
<dbReference type="OrthoDB" id="5296580at2"/>
<evidence type="ECO:0000313" key="1">
    <source>
        <dbReference type="EMBL" id="CUA81826.1"/>
    </source>
</evidence>
<protein>
    <submittedName>
        <fullName evidence="1">Tfp pilus assembly protein PilP</fullName>
    </submittedName>
</protein>
<organism evidence="1 2">
    <name type="scientific">Gulbenkiania indica</name>
    <dbReference type="NCBI Taxonomy" id="375574"/>
    <lineage>
        <taxon>Bacteria</taxon>
        <taxon>Pseudomonadati</taxon>
        <taxon>Pseudomonadota</taxon>
        <taxon>Betaproteobacteria</taxon>
        <taxon>Neisseriales</taxon>
        <taxon>Chromobacteriaceae</taxon>
        <taxon>Gulbenkiania</taxon>
    </lineage>
</organism>
<evidence type="ECO:0000313" key="2">
    <source>
        <dbReference type="Proteomes" id="UP000243535"/>
    </source>
</evidence>
<dbReference type="RefSeq" id="WP_054286906.1">
    <property type="nucleotide sequence ID" value="NZ_CYHA01000001.1"/>
</dbReference>
<dbReference type="Gene3D" id="2.30.30.830">
    <property type="match status" value="1"/>
</dbReference>
<proteinExistence type="predicted"/>
<name>A0A0K6GTI4_9NEIS</name>